<proteinExistence type="predicted"/>
<protein>
    <submittedName>
        <fullName evidence="1">Uncharacterized protein</fullName>
    </submittedName>
</protein>
<reference evidence="1 2" key="1">
    <citation type="submission" date="2019-02" db="EMBL/GenBank/DDBJ databases">
        <title>First genome of the species Streptococcus parasuis.</title>
        <authorList>
            <person name="Stevens M.J.A."/>
            <person name="Stephan R."/>
        </authorList>
    </citation>
    <scope>NUCLEOTIDE SEQUENCE [LARGE SCALE GENOMIC DNA]</scope>
    <source>
        <strain evidence="1 2">4253</strain>
    </source>
</reference>
<dbReference type="AlphaFoldDB" id="A0A4Q8L058"/>
<dbReference type="Proteomes" id="UP000291525">
    <property type="component" value="Unassembled WGS sequence"/>
</dbReference>
<gene>
    <name evidence="1" type="ORF">EXW74_08630</name>
</gene>
<sequence length="66" mass="8204">MMFISYNKYSRYKVKLVINFLIYLKQYYTLKLSQYLSVNCDTKHRFKINDITSTQKFYTNTSYFFH</sequence>
<evidence type="ECO:0000313" key="1">
    <source>
        <dbReference type="EMBL" id="TAA08481.1"/>
    </source>
</evidence>
<dbReference type="GO" id="GO:0019901">
    <property type="term" value="F:protein kinase binding"/>
    <property type="evidence" value="ECO:0007669"/>
    <property type="project" value="InterPro"/>
</dbReference>
<comment type="caution">
    <text evidence="1">The sequence shown here is derived from an EMBL/GenBank/DDBJ whole genome shotgun (WGS) entry which is preliminary data.</text>
</comment>
<dbReference type="Pfam" id="PF08613">
    <property type="entry name" value="Cyclin"/>
    <property type="match status" value="1"/>
</dbReference>
<dbReference type="EMBL" id="SHGT01000065">
    <property type="protein sequence ID" value="TAA08481.1"/>
    <property type="molecule type" value="Genomic_DNA"/>
</dbReference>
<accession>A0A4Q8L058</accession>
<organism evidence="1 2">
    <name type="scientific">Streptococcus parasuis</name>
    <dbReference type="NCBI Taxonomy" id="1501662"/>
    <lineage>
        <taxon>Bacteria</taxon>
        <taxon>Bacillati</taxon>
        <taxon>Bacillota</taxon>
        <taxon>Bacilli</taxon>
        <taxon>Lactobacillales</taxon>
        <taxon>Streptococcaceae</taxon>
        <taxon>Streptococcus</taxon>
    </lineage>
</organism>
<dbReference type="InterPro" id="IPR013922">
    <property type="entry name" value="Cyclin_PHO80-like"/>
</dbReference>
<name>A0A4Q8L058_9STRE</name>
<evidence type="ECO:0000313" key="2">
    <source>
        <dbReference type="Proteomes" id="UP000291525"/>
    </source>
</evidence>